<feature type="domain" description="Amidase" evidence="2">
    <location>
        <begin position="25"/>
        <end position="449"/>
    </location>
</feature>
<proteinExistence type="inferred from homology"/>
<dbReference type="PANTHER" id="PTHR11895">
    <property type="entry name" value="TRANSAMIDASE"/>
    <property type="match status" value="1"/>
</dbReference>
<gene>
    <name evidence="3" type="ORF">E9232_002706</name>
</gene>
<comment type="similarity">
    <text evidence="1">Belongs to the amidase family.</text>
</comment>
<name>A0ABU1JNI9_9PROT</name>
<accession>A0ABU1JNI9</accession>
<dbReference type="SUPFAM" id="SSF75304">
    <property type="entry name" value="Amidase signature (AS) enzymes"/>
    <property type="match status" value="1"/>
</dbReference>
<dbReference type="InterPro" id="IPR000120">
    <property type="entry name" value="Amidase"/>
</dbReference>
<organism evidence="3 4">
    <name type="scientific">Inquilinus ginsengisoli</name>
    <dbReference type="NCBI Taxonomy" id="363840"/>
    <lineage>
        <taxon>Bacteria</taxon>
        <taxon>Pseudomonadati</taxon>
        <taxon>Pseudomonadota</taxon>
        <taxon>Alphaproteobacteria</taxon>
        <taxon>Rhodospirillales</taxon>
        <taxon>Rhodospirillaceae</taxon>
        <taxon>Inquilinus</taxon>
    </lineage>
</organism>
<sequence>MPDPEILSVRDTAAGIAAGRTRAEDVIAATLARAHAAQDRLNCFTLILDDEAMAAARAADAAVAAGGPLGPLHGVPVAVKDLTPTRGHLTTLGSHSTGDWVPDRSALVVRRLEAAGAIVIGKTTTPEFAHSSFTYSPRWGVTRNPWDPERSPGGSSGGSGAAVGAGVVAFAEGTDMGGSVRIPAAFCGVVGFKPSLGRIPMTILPSQFDDISHFGPLARSVDDAIAFMAATAGPSDEDIGSLPLAFDLGATRIDGLAGRRFALSMDLGHFAIDPAVEAAIEAAVEAMRRAGAVVDRVRLPWTREVGDRWFDLWCVFMAAFHGDRLAGFRDRMDPVIARIIDRGLTLGAAEIKRIEILRSRMWAELAPILADHEALLCPTCAVPPPLVTQTDDDFMADGPDGRYHGLEMTAPFNLLSPCPALSLPAGLTPGGLPVGLQIVGRRHADEAVLALAGAIETVLLDAGLTTALRRGPVGR</sequence>
<evidence type="ECO:0000256" key="1">
    <source>
        <dbReference type="ARBA" id="ARBA00009199"/>
    </source>
</evidence>
<evidence type="ECO:0000259" key="2">
    <source>
        <dbReference type="Pfam" id="PF01425"/>
    </source>
</evidence>
<dbReference type="InterPro" id="IPR020556">
    <property type="entry name" value="Amidase_CS"/>
</dbReference>
<dbReference type="Proteomes" id="UP001262410">
    <property type="component" value="Unassembled WGS sequence"/>
</dbReference>
<dbReference type="RefSeq" id="WP_309794645.1">
    <property type="nucleotide sequence ID" value="NZ_JAVDPW010000004.1"/>
</dbReference>
<comment type="caution">
    <text evidence="3">The sequence shown here is derived from an EMBL/GenBank/DDBJ whole genome shotgun (WGS) entry which is preliminary data.</text>
</comment>
<protein>
    <submittedName>
        <fullName evidence="3">Asp-tRNA(Asn)/Glu-tRNA(Gln) amidotransferase A subunit family amidase</fullName>
    </submittedName>
</protein>
<dbReference type="InterPro" id="IPR023631">
    <property type="entry name" value="Amidase_dom"/>
</dbReference>
<dbReference type="InterPro" id="IPR036928">
    <property type="entry name" value="AS_sf"/>
</dbReference>
<dbReference type="PROSITE" id="PS00571">
    <property type="entry name" value="AMIDASES"/>
    <property type="match status" value="1"/>
</dbReference>
<dbReference type="Gene3D" id="3.90.1300.10">
    <property type="entry name" value="Amidase signature (AS) domain"/>
    <property type="match status" value="1"/>
</dbReference>
<evidence type="ECO:0000313" key="4">
    <source>
        <dbReference type="Proteomes" id="UP001262410"/>
    </source>
</evidence>
<evidence type="ECO:0000313" key="3">
    <source>
        <dbReference type="EMBL" id="MDR6290185.1"/>
    </source>
</evidence>
<dbReference type="EMBL" id="JAVDPW010000004">
    <property type="protein sequence ID" value="MDR6290185.1"/>
    <property type="molecule type" value="Genomic_DNA"/>
</dbReference>
<dbReference type="PANTHER" id="PTHR11895:SF7">
    <property type="entry name" value="GLUTAMYL-TRNA(GLN) AMIDOTRANSFERASE SUBUNIT A, MITOCHONDRIAL"/>
    <property type="match status" value="1"/>
</dbReference>
<reference evidence="3 4" key="1">
    <citation type="submission" date="2023-07" db="EMBL/GenBank/DDBJ databases">
        <title>Sorghum-associated microbial communities from plants grown in Nebraska, USA.</title>
        <authorList>
            <person name="Schachtman D."/>
        </authorList>
    </citation>
    <scope>NUCLEOTIDE SEQUENCE [LARGE SCALE GENOMIC DNA]</scope>
    <source>
        <strain evidence="3 4">584</strain>
    </source>
</reference>
<keyword evidence="4" id="KW-1185">Reference proteome</keyword>
<dbReference type="Pfam" id="PF01425">
    <property type="entry name" value="Amidase"/>
    <property type="match status" value="1"/>
</dbReference>